<gene>
    <name evidence="2" type="ORF">H2O64_12890</name>
</gene>
<accession>A0ABR7QAG1</accession>
<name>A0ABR7QAG1_9FLAO</name>
<organism evidence="2 3">
    <name type="scientific">Kordia aestuariivivens</name>
    <dbReference type="NCBI Taxonomy" id="2759037"/>
    <lineage>
        <taxon>Bacteria</taxon>
        <taxon>Pseudomonadati</taxon>
        <taxon>Bacteroidota</taxon>
        <taxon>Flavobacteriia</taxon>
        <taxon>Flavobacteriales</taxon>
        <taxon>Flavobacteriaceae</taxon>
        <taxon>Kordia</taxon>
    </lineage>
</organism>
<dbReference type="InterPro" id="IPR007492">
    <property type="entry name" value="LytTR_DNA-bd_dom"/>
</dbReference>
<dbReference type="RefSeq" id="WP_187562616.1">
    <property type="nucleotide sequence ID" value="NZ_JACGWS010000007.1"/>
</dbReference>
<dbReference type="GO" id="GO:0003677">
    <property type="term" value="F:DNA binding"/>
    <property type="evidence" value="ECO:0007669"/>
    <property type="project" value="UniProtKB-KW"/>
</dbReference>
<evidence type="ECO:0000259" key="1">
    <source>
        <dbReference type="Pfam" id="PF04397"/>
    </source>
</evidence>
<sequence length="48" mass="5856">MCGDLLFFRINRKYKVAVNEVQEIHSYFNSRLQFKRHPSQEEKIIVSR</sequence>
<feature type="domain" description="HTH LytTR-type" evidence="1">
    <location>
        <begin position="7"/>
        <end position="48"/>
    </location>
</feature>
<keyword evidence="2" id="KW-0238">DNA-binding</keyword>
<dbReference type="Pfam" id="PF04397">
    <property type="entry name" value="LytTR"/>
    <property type="match status" value="1"/>
</dbReference>
<dbReference type="EMBL" id="JACGWS010000007">
    <property type="protein sequence ID" value="MBC8755566.1"/>
    <property type="molecule type" value="Genomic_DNA"/>
</dbReference>
<keyword evidence="3" id="KW-1185">Reference proteome</keyword>
<reference evidence="2 3" key="1">
    <citation type="submission" date="2020-07" db="EMBL/GenBank/DDBJ databases">
        <title>Description of Kordia aestuariivivens sp. nov., isolated from a tidal flat.</title>
        <authorList>
            <person name="Park S."/>
            <person name="Yoon J.-H."/>
        </authorList>
    </citation>
    <scope>NUCLEOTIDE SEQUENCE [LARGE SCALE GENOMIC DNA]</scope>
    <source>
        <strain evidence="2 3">YSTF-M3</strain>
    </source>
</reference>
<protein>
    <submittedName>
        <fullName evidence="2">LytTR family transcriptional regulator DNA-binding domain-containing protein</fullName>
    </submittedName>
</protein>
<proteinExistence type="predicted"/>
<comment type="caution">
    <text evidence="2">The sequence shown here is derived from an EMBL/GenBank/DDBJ whole genome shotgun (WGS) entry which is preliminary data.</text>
</comment>
<evidence type="ECO:0000313" key="3">
    <source>
        <dbReference type="Proteomes" id="UP000619238"/>
    </source>
</evidence>
<evidence type="ECO:0000313" key="2">
    <source>
        <dbReference type="EMBL" id="MBC8755566.1"/>
    </source>
</evidence>
<dbReference type="Proteomes" id="UP000619238">
    <property type="component" value="Unassembled WGS sequence"/>
</dbReference>